<gene>
    <name evidence="1" type="ORF">H5410_025455</name>
</gene>
<protein>
    <submittedName>
        <fullName evidence="1">Uncharacterized protein</fullName>
    </submittedName>
</protein>
<accession>A0A9J5YT59</accession>
<dbReference type="AlphaFoldDB" id="A0A9J5YT59"/>
<sequence>MANQASWIVRKILQAGHWLEEKGLQIAEIMETDEYQEDSTPKIDWQDGGSQMIHYVHSAWKLMNPPAPILYVYLLKSVVEKTHELAIN</sequence>
<organism evidence="1 2">
    <name type="scientific">Solanum commersonii</name>
    <name type="common">Commerson's wild potato</name>
    <name type="synonym">Commerson's nightshade</name>
    <dbReference type="NCBI Taxonomy" id="4109"/>
    <lineage>
        <taxon>Eukaryota</taxon>
        <taxon>Viridiplantae</taxon>
        <taxon>Streptophyta</taxon>
        <taxon>Embryophyta</taxon>
        <taxon>Tracheophyta</taxon>
        <taxon>Spermatophyta</taxon>
        <taxon>Magnoliopsida</taxon>
        <taxon>eudicotyledons</taxon>
        <taxon>Gunneridae</taxon>
        <taxon>Pentapetalae</taxon>
        <taxon>asterids</taxon>
        <taxon>lamiids</taxon>
        <taxon>Solanales</taxon>
        <taxon>Solanaceae</taxon>
        <taxon>Solanoideae</taxon>
        <taxon>Solaneae</taxon>
        <taxon>Solanum</taxon>
    </lineage>
</organism>
<proteinExistence type="predicted"/>
<reference evidence="1 2" key="1">
    <citation type="submission" date="2020-09" db="EMBL/GenBank/DDBJ databases">
        <title>De no assembly of potato wild relative species, Solanum commersonii.</title>
        <authorList>
            <person name="Cho K."/>
        </authorList>
    </citation>
    <scope>NUCLEOTIDE SEQUENCE [LARGE SCALE GENOMIC DNA]</scope>
    <source>
        <strain evidence="1">LZ3.2</strain>
        <tissue evidence="1">Leaf</tissue>
    </source>
</reference>
<evidence type="ECO:0000313" key="1">
    <source>
        <dbReference type="EMBL" id="KAG5603963.1"/>
    </source>
</evidence>
<name>A0A9J5YT59_SOLCO</name>
<evidence type="ECO:0000313" key="2">
    <source>
        <dbReference type="Proteomes" id="UP000824120"/>
    </source>
</evidence>
<dbReference type="EMBL" id="JACXVP010000005">
    <property type="protein sequence ID" value="KAG5603963.1"/>
    <property type="molecule type" value="Genomic_DNA"/>
</dbReference>
<dbReference type="OrthoDB" id="1304290at2759"/>
<dbReference type="Proteomes" id="UP000824120">
    <property type="component" value="Chromosome 5"/>
</dbReference>
<comment type="caution">
    <text evidence="1">The sequence shown here is derived from an EMBL/GenBank/DDBJ whole genome shotgun (WGS) entry which is preliminary data.</text>
</comment>
<keyword evidence="2" id="KW-1185">Reference proteome</keyword>